<comment type="caution">
    <text evidence="2">The sequence shown here is derived from an EMBL/GenBank/DDBJ whole genome shotgun (WGS) entry which is preliminary data.</text>
</comment>
<sequence length="90" mass="10435">CHKNQKENDPVRADHLWAYLLDGESVPNLKKLVQFVFSIPAANAFRETIFSRVKYLWNDSRNRMSHDLVGAQLKIKMKLILLAHNSMIIS</sequence>
<organism evidence="2 3">
    <name type="scientific">Rotaria socialis</name>
    <dbReference type="NCBI Taxonomy" id="392032"/>
    <lineage>
        <taxon>Eukaryota</taxon>
        <taxon>Metazoa</taxon>
        <taxon>Spiralia</taxon>
        <taxon>Gnathifera</taxon>
        <taxon>Rotifera</taxon>
        <taxon>Eurotatoria</taxon>
        <taxon>Bdelloidea</taxon>
        <taxon>Philodinida</taxon>
        <taxon>Philodinidae</taxon>
        <taxon>Rotaria</taxon>
    </lineage>
</organism>
<dbReference type="Proteomes" id="UP000663833">
    <property type="component" value="Unassembled WGS sequence"/>
</dbReference>
<evidence type="ECO:0000259" key="1">
    <source>
        <dbReference type="Pfam" id="PF05699"/>
    </source>
</evidence>
<proteinExistence type="predicted"/>
<accession>A0A817R9R7</accession>
<protein>
    <recommendedName>
        <fullName evidence="1">HAT C-terminal dimerisation domain-containing protein</fullName>
    </recommendedName>
</protein>
<dbReference type="AlphaFoldDB" id="A0A817R9R7"/>
<dbReference type="EMBL" id="CAJNYD010000331">
    <property type="protein sequence ID" value="CAF3246120.1"/>
    <property type="molecule type" value="Genomic_DNA"/>
</dbReference>
<reference evidence="2" key="1">
    <citation type="submission" date="2021-02" db="EMBL/GenBank/DDBJ databases">
        <authorList>
            <person name="Nowell W R."/>
        </authorList>
    </citation>
    <scope>NUCLEOTIDE SEQUENCE</scope>
</reference>
<dbReference type="InterPro" id="IPR012337">
    <property type="entry name" value="RNaseH-like_sf"/>
</dbReference>
<dbReference type="InterPro" id="IPR008906">
    <property type="entry name" value="HATC_C_dom"/>
</dbReference>
<dbReference type="Pfam" id="PF05699">
    <property type="entry name" value="Dimer_Tnp_hAT"/>
    <property type="match status" value="1"/>
</dbReference>
<feature type="non-terminal residue" evidence="2">
    <location>
        <position position="1"/>
    </location>
</feature>
<gene>
    <name evidence="2" type="ORF">LUA448_LOCUS4553</name>
</gene>
<feature type="domain" description="HAT C-terminal dimerisation" evidence="1">
    <location>
        <begin position="16"/>
        <end position="76"/>
    </location>
</feature>
<name>A0A817R9R7_9BILA</name>
<dbReference type="GO" id="GO:0046983">
    <property type="term" value="F:protein dimerization activity"/>
    <property type="evidence" value="ECO:0007669"/>
    <property type="project" value="InterPro"/>
</dbReference>
<evidence type="ECO:0000313" key="2">
    <source>
        <dbReference type="EMBL" id="CAF3246120.1"/>
    </source>
</evidence>
<evidence type="ECO:0000313" key="3">
    <source>
        <dbReference type="Proteomes" id="UP000663833"/>
    </source>
</evidence>
<dbReference type="SUPFAM" id="SSF53098">
    <property type="entry name" value="Ribonuclease H-like"/>
    <property type="match status" value="1"/>
</dbReference>